<accession>A0AAX4I3J8</accession>
<dbReference type="Proteomes" id="UP001322277">
    <property type="component" value="Chromosome 2"/>
</dbReference>
<dbReference type="AlphaFoldDB" id="A0AAX4I3J8"/>
<dbReference type="RefSeq" id="XP_062775191.1">
    <property type="nucleotide sequence ID" value="XM_062919140.1"/>
</dbReference>
<sequence length="57" mass="6403">MFKISDITVVNQADKHSFSSQVQVGRANTQTAAGRVYMRICSASECMHQRLKDEART</sequence>
<protein>
    <submittedName>
        <fullName evidence="1">Uncharacterized protein</fullName>
    </submittedName>
</protein>
<proteinExistence type="predicted"/>
<evidence type="ECO:0000313" key="2">
    <source>
        <dbReference type="Proteomes" id="UP001322277"/>
    </source>
</evidence>
<name>A0AAX4I3J8_9PEZI</name>
<organism evidence="1 2">
    <name type="scientific">Colletotrichum destructivum</name>
    <dbReference type="NCBI Taxonomy" id="34406"/>
    <lineage>
        <taxon>Eukaryota</taxon>
        <taxon>Fungi</taxon>
        <taxon>Dikarya</taxon>
        <taxon>Ascomycota</taxon>
        <taxon>Pezizomycotina</taxon>
        <taxon>Sordariomycetes</taxon>
        <taxon>Hypocreomycetidae</taxon>
        <taxon>Glomerellales</taxon>
        <taxon>Glomerellaceae</taxon>
        <taxon>Colletotrichum</taxon>
        <taxon>Colletotrichum destructivum species complex</taxon>
    </lineage>
</organism>
<evidence type="ECO:0000313" key="1">
    <source>
        <dbReference type="EMBL" id="WQF77967.1"/>
    </source>
</evidence>
<reference evidence="2" key="1">
    <citation type="journal article" date="2023" name="bioRxiv">
        <title>Complete genome of the Medicago anthracnose fungus, Colletotrichum destructivum, reveals a mini-chromosome-like region within a core chromosome.</title>
        <authorList>
            <person name="Lapalu N."/>
            <person name="Simon A."/>
            <person name="Lu A."/>
            <person name="Plaumann P.-L."/>
            <person name="Amselem J."/>
            <person name="Pigne S."/>
            <person name="Auger A."/>
            <person name="Koch C."/>
            <person name="Dallery J.-F."/>
            <person name="O'Connell R.J."/>
        </authorList>
    </citation>
    <scope>NUCLEOTIDE SEQUENCE [LARGE SCALE GENOMIC DNA]</scope>
    <source>
        <strain evidence="2">CBS 520.97</strain>
    </source>
</reference>
<dbReference type="GeneID" id="87939484"/>
<gene>
    <name evidence="1" type="ORF">CDEST_02981</name>
</gene>
<dbReference type="EMBL" id="CP137306">
    <property type="protein sequence ID" value="WQF77967.1"/>
    <property type="molecule type" value="Genomic_DNA"/>
</dbReference>
<keyword evidence="2" id="KW-1185">Reference proteome</keyword>
<dbReference type="KEGG" id="cdet:87939484"/>